<evidence type="ECO:0000313" key="2">
    <source>
        <dbReference type="EMBL" id="GFH53523.1"/>
    </source>
</evidence>
<reference evidence="2 3" key="1">
    <citation type="journal article" date="2021" name="Sci. Rep.">
        <title>The genome of the diatom Chaetoceros tenuissimus carries an ancient integrated fragment of an extant virus.</title>
        <authorList>
            <person name="Hongo Y."/>
            <person name="Kimura K."/>
            <person name="Takaki Y."/>
            <person name="Yoshida Y."/>
            <person name="Baba S."/>
            <person name="Kobayashi G."/>
            <person name="Nagasaki K."/>
            <person name="Hano T."/>
            <person name="Tomaru Y."/>
        </authorList>
    </citation>
    <scope>NUCLEOTIDE SEQUENCE [LARGE SCALE GENOMIC DNA]</scope>
    <source>
        <strain evidence="2 3">NIES-3715</strain>
    </source>
</reference>
<dbReference type="Proteomes" id="UP001054902">
    <property type="component" value="Unassembled WGS sequence"/>
</dbReference>
<organism evidence="2 3">
    <name type="scientific">Chaetoceros tenuissimus</name>
    <dbReference type="NCBI Taxonomy" id="426638"/>
    <lineage>
        <taxon>Eukaryota</taxon>
        <taxon>Sar</taxon>
        <taxon>Stramenopiles</taxon>
        <taxon>Ochrophyta</taxon>
        <taxon>Bacillariophyta</taxon>
        <taxon>Coscinodiscophyceae</taxon>
        <taxon>Chaetocerotophycidae</taxon>
        <taxon>Chaetocerotales</taxon>
        <taxon>Chaetocerotaceae</taxon>
        <taxon>Chaetoceros</taxon>
    </lineage>
</organism>
<comment type="caution">
    <text evidence="2">The sequence shown here is derived from an EMBL/GenBank/DDBJ whole genome shotgun (WGS) entry which is preliminary data.</text>
</comment>
<protein>
    <submittedName>
        <fullName evidence="2">Uncharacterized protein</fullName>
    </submittedName>
</protein>
<proteinExistence type="predicted"/>
<feature type="compositionally biased region" description="Low complexity" evidence="1">
    <location>
        <begin position="29"/>
        <end position="46"/>
    </location>
</feature>
<dbReference type="EMBL" id="BLLK01000047">
    <property type="protein sequence ID" value="GFH53523.1"/>
    <property type="molecule type" value="Genomic_DNA"/>
</dbReference>
<dbReference type="AlphaFoldDB" id="A0AAD3H853"/>
<accession>A0AAD3H853</accession>
<evidence type="ECO:0000256" key="1">
    <source>
        <dbReference type="SAM" id="MobiDB-lite"/>
    </source>
</evidence>
<gene>
    <name evidence="2" type="ORF">CTEN210_09999</name>
</gene>
<evidence type="ECO:0000313" key="3">
    <source>
        <dbReference type="Proteomes" id="UP001054902"/>
    </source>
</evidence>
<name>A0AAD3H853_9STRA</name>
<sequence>MLLLLALSLVKCESQQRYLRRPGDTADVGSYGSSSSSYGSSSYGSSSYGGRGSISSSSYSTPSYSNSYDSYPSSTQRTYGKSSHYNNYRDSFKAHADALHLPITWVILLNFTTFCIAMLITAHQFEYYPEGNFANFCRLCINTLDCIFKLMYNLYHCRLNEIPTVVCAEDDDDEYTEQELQTMKLRPGIGRALEVEHHKAMKKTSQQVNAAKAARSKQNRKKSSNNNALL</sequence>
<feature type="region of interest" description="Disordered" evidence="1">
    <location>
        <begin position="23"/>
        <end position="51"/>
    </location>
</feature>
<keyword evidence="3" id="KW-1185">Reference proteome</keyword>